<name>A0AAD6I6X2_PENCN</name>
<comment type="caution">
    <text evidence="1">The sequence shown here is derived from an EMBL/GenBank/DDBJ whole genome shotgun (WGS) entry which is preliminary data.</text>
</comment>
<proteinExistence type="predicted"/>
<sequence>MDIRFMLQFLADFPSLGVGQLLPSSILYSFTQSATYGVLNPGTLLVTKTSRMLITHGNDVDGTGTTSVVRGGHCKSYCIKA</sequence>
<reference evidence="1" key="2">
    <citation type="submission" date="2023-01" db="EMBL/GenBank/DDBJ databases">
        <authorList>
            <person name="Petersen C."/>
        </authorList>
    </citation>
    <scope>NUCLEOTIDE SEQUENCE</scope>
    <source>
        <strain evidence="1">IBT 15450</strain>
    </source>
</reference>
<dbReference type="EMBL" id="JAQJZL010000010">
    <property type="protein sequence ID" value="KAJ6035012.1"/>
    <property type="molecule type" value="Genomic_DNA"/>
</dbReference>
<organism evidence="1 2">
    <name type="scientific">Penicillium canescens</name>
    <dbReference type="NCBI Taxonomy" id="5083"/>
    <lineage>
        <taxon>Eukaryota</taxon>
        <taxon>Fungi</taxon>
        <taxon>Dikarya</taxon>
        <taxon>Ascomycota</taxon>
        <taxon>Pezizomycotina</taxon>
        <taxon>Eurotiomycetes</taxon>
        <taxon>Eurotiomycetidae</taxon>
        <taxon>Eurotiales</taxon>
        <taxon>Aspergillaceae</taxon>
        <taxon>Penicillium</taxon>
    </lineage>
</organism>
<reference evidence="1" key="1">
    <citation type="journal article" date="2023" name="IMA Fungus">
        <title>Comparative genomic study of the Penicillium genus elucidates a diverse pangenome and 15 lateral gene transfer events.</title>
        <authorList>
            <person name="Petersen C."/>
            <person name="Sorensen T."/>
            <person name="Nielsen M.R."/>
            <person name="Sondergaard T.E."/>
            <person name="Sorensen J.L."/>
            <person name="Fitzpatrick D.A."/>
            <person name="Frisvad J.C."/>
            <person name="Nielsen K.L."/>
        </authorList>
    </citation>
    <scope>NUCLEOTIDE SEQUENCE</scope>
    <source>
        <strain evidence="1">IBT 15450</strain>
    </source>
</reference>
<protein>
    <submittedName>
        <fullName evidence="1">Uncharacterized protein</fullName>
    </submittedName>
</protein>
<evidence type="ECO:0000313" key="2">
    <source>
        <dbReference type="Proteomes" id="UP001219568"/>
    </source>
</evidence>
<accession>A0AAD6I6X2</accession>
<keyword evidence="2" id="KW-1185">Reference proteome</keyword>
<evidence type="ECO:0000313" key="1">
    <source>
        <dbReference type="EMBL" id="KAJ6035012.1"/>
    </source>
</evidence>
<dbReference type="Proteomes" id="UP001219568">
    <property type="component" value="Unassembled WGS sequence"/>
</dbReference>
<gene>
    <name evidence="1" type="ORF">N7460_009187</name>
</gene>
<dbReference type="AlphaFoldDB" id="A0AAD6I6X2"/>